<dbReference type="RefSeq" id="WP_236640201.1">
    <property type="nucleotide sequence ID" value="NZ_VJON01000008.1"/>
</dbReference>
<dbReference type="Gene3D" id="1.20.1260.10">
    <property type="match status" value="1"/>
</dbReference>
<dbReference type="InterPro" id="IPR008331">
    <property type="entry name" value="Ferritin_DPS_dom"/>
</dbReference>
<dbReference type="EC" id="1.16.3.1" evidence="8"/>
<dbReference type="InterPro" id="IPR009040">
    <property type="entry name" value="Ferritin-like_diiron"/>
</dbReference>
<evidence type="ECO:0000313" key="9">
    <source>
        <dbReference type="Proteomes" id="UP000318294"/>
    </source>
</evidence>
<evidence type="ECO:0000256" key="6">
    <source>
        <dbReference type="ARBA" id="ARBA00023004"/>
    </source>
</evidence>
<dbReference type="PROSITE" id="PS50905">
    <property type="entry name" value="FERRITIN_LIKE"/>
    <property type="match status" value="1"/>
</dbReference>
<keyword evidence="4" id="KW-0349">Heme</keyword>
<accession>A0A554XHW1</accession>
<dbReference type="GO" id="GO:0020037">
    <property type="term" value="F:heme binding"/>
    <property type="evidence" value="ECO:0007669"/>
    <property type="project" value="TreeGrafter"/>
</dbReference>
<dbReference type="InterPro" id="IPR009078">
    <property type="entry name" value="Ferritin-like_SF"/>
</dbReference>
<dbReference type="GO" id="GO:0004322">
    <property type="term" value="F:ferroxidase activity"/>
    <property type="evidence" value="ECO:0007669"/>
    <property type="project" value="UniProtKB-EC"/>
</dbReference>
<evidence type="ECO:0000256" key="2">
    <source>
        <dbReference type="ARBA" id="ARBA00008093"/>
    </source>
</evidence>
<keyword evidence="5" id="KW-0479">Metal-binding</keyword>
<dbReference type="GO" id="GO:0006826">
    <property type="term" value="P:iron ion transport"/>
    <property type="evidence" value="ECO:0007669"/>
    <property type="project" value="InterPro"/>
</dbReference>
<dbReference type="Pfam" id="PF00210">
    <property type="entry name" value="Ferritin"/>
    <property type="match status" value="1"/>
</dbReference>
<comment type="similarity">
    <text evidence="2">Belongs to the bacterioferritin family.</text>
</comment>
<dbReference type="GO" id="GO:0006879">
    <property type="term" value="P:intracellular iron ion homeostasis"/>
    <property type="evidence" value="ECO:0007669"/>
    <property type="project" value="UniProtKB-KW"/>
</dbReference>
<dbReference type="PRINTS" id="PR00601">
    <property type="entry name" value="BACFERRITIN"/>
</dbReference>
<dbReference type="GO" id="GO:0008199">
    <property type="term" value="F:ferric iron binding"/>
    <property type="evidence" value="ECO:0007669"/>
    <property type="project" value="InterPro"/>
</dbReference>
<keyword evidence="6" id="KW-0408">Iron</keyword>
<sequence length="139" mass="15646">MSDNRTIGWLNRALQHEFGAVQQYLAQSVLARLLGDAEGAERWRDEALEELAHAERLMERLIQLGAAPSAGALPPARLGRGPQDFDGIVHAMEWQAVRLYQDAAEHAQRMRDEGTHALMQELLQAEVQHFRNAGRERIA</sequence>
<evidence type="ECO:0000256" key="1">
    <source>
        <dbReference type="ARBA" id="ARBA00001970"/>
    </source>
</evidence>
<evidence type="ECO:0000256" key="3">
    <source>
        <dbReference type="ARBA" id="ARBA00022434"/>
    </source>
</evidence>
<dbReference type="SUPFAM" id="SSF47240">
    <property type="entry name" value="Ferritin-like"/>
    <property type="match status" value="1"/>
</dbReference>
<gene>
    <name evidence="8" type="primary">bfr</name>
    <name evidence="8" type="ORF">Tchar_00808</name>
</gene>
<comment type="cofactor">
    <cofactor evidence="1">
        <name>heme b</name>
        <dbReference type="ChEBI" id="CHEBI:60344"/>
    </cofactor>
</comment>
<name>A0A554XHW1_9BURK</name>
<protein>
    <submittedName>
        <fullName evidence="8">Bacterioferritin</fullName>
        <ecNumber evidence="8">1.16.3.1</ecNumber>
    </submittedName>
</protein>
<dbReference type="EMBL" id="VJON01000008">
    <property type="protein sequence ID" value="TSE35403.1"/>
    <property type="molecule type" value="Genomic_DNA"/>
</dbReference>
<dbReference type="AlphaFoldDB" id="A0A554XHW1"/>
<dbReference type="InterPro" id="IPR002024">
    <property type="entry name" value="Bacterioferritin"/>
</dbReference>
<dbReference type="PANTHER" id="PTHR30295:SF0">
    <property type="entry name" value="BACTERIOFERRITIN"/>
    <property type="match status" value="1"/>
</dbReference>
<dbReference type="InterPro" id="IPR012347">
    <property type="entry name" value="Ferritin-like"/>
</dbReference>
<feature type="domain" description="Ferritin-like diiron" evidence="7">
    <location>
        <begin position="1"/>
        <end position="139"/>
    </location>
</feature>
<dbReference type="GO" id="GO:0005829">
    <property type="term" value="C:cytosol"/>
    <property type="evidence" value="ECO:0007669"/>
    <property type="project" value="TreeGrafter"/>
</dbReference>
<proteinExistence type="inferred from homology"/>
<evidence type="ECO:0000313" key="8">
    <source>
        <dbReference type="EMBL" id="TSE35403.1"/>
    </source>
</evidence>
<organism evidence="8 9">
    <name type="scientific">Tepidimonas charontis</name>
    <dbReference type="NCBI Taxonomy" id="2267262"/>
    <lineage>
        <taxon>Bacteria</taxon>
        <taxon>Pseudomonadati</taxon>
        <taxon>Pseudomonadota</taxon>
        <taxon>Betaproteobacteria</taxon>
        <taxon>Burkholderiales</taxon>
        <taxon>Tepidimonas</taxon>
    </lineage>
</organism>
<evidence type="ECO:0000256" key="4">
    <source>
        <dbReference type="ARBA" id="ARBA00022617"/>
    </source>
</evidence>
<reference evidence="8 9" key="1">
    <citation type="submission" date="2019-07" db="EMBL/GenBank/DDBJ databases">
        <title>Tepidimonas charontis SPSP-6 draft genome.</title>
        <authorList>
            <person name="Da Costa M.S."/>
            <person name="Froufe H.J.C."/>
            <person name="Egas C."/>
            <person name="Albuquerque L."/>
        </authorList>
    </citation>
    <scope>NUCLEOTIDE SEQUENCE [LARGE SCALE GENOMIC DNA]</scope>
    <source>
        <strain evidence="8 9">SPSP-6</strain>
    </source>
</reference>
<evidence type="ECO:0000256" key="5">
    <source>
        <dbReference type="ARBA" id="ARBA00022723"/>
    </source>
</evidence>
<keyword evidence="3" id="KW-0409">Iron storage</keyword>
<dbReference type="PANTHER" id="PTHR30295">
    <property type="entry name" value="BACTERIOFERRITIN"/>
    <property type="match status" value="1"/>
</dbReference>
<keyword evidence="8" id="KW-0560">Oxidoreductase</keyword>
<dbReference type="Proteomes" id="UP000318294">
    <property type="component" value="Unassembled WGS sequence"/>
</dbReference>
<comment type="caution">
    <text evidence="8">The sequence shown here is derived from an EMBL/GenBank/DDBJ whole genome shotgun (WGS) entry which is preliminary data.</text>
</comment>
<keyword evidence="9" id="KW-1185">Reference proteome</keyword>
<evidence type="ECO:0000259" key="7">
    <source>
        <dbReference type="PROSITE" id="PS50905"/>
    </source>
</evidence>